<dbReference type="KEGG" id="wse:WALSEDRAFT_60468"/>
<dbReference type="STRING" id="671144.I4YC11"/>
<dbReference type="OrthoDB" id="5577218at2759"/>
<organism evidence="2 3">
    <name type="scientific">Wallemia mellicola (strain ATCC MYA-4683 / CBS 633.66)</name>
    <name type="common">Wallemia sebi (CBS 633.66)</name>
    <dbReference type="NCBI Taxonomy" id="671144"/>
    <lineage>
        <taxon>Eukaryota</taxon>
        <taxon>Fungi</taxon>
        <taxon>Dikarya</taxon>
        <taxon>Basidiomycota</taxon>
        <taxon>Wallemiomycotina</taxon>
        <taxon>Wallemiomycetes</taxon>
        <taxon>Wallemiales</taxon>
        <taxon>Wallemiaceae</taxon>
        <taxon>Wallemia</taxon>
    </lineage>
</organism>
<keyword evidence="3" id="KW-1185">Reference proteome</keyword>
<feature type="transmembrane region" description="Helical" evidence="1">
    <location>
        <begin position="12"/>
        <end position="29"/>
    </location>
</feature>
<dbReference type="HOGENOM" id="CLU_027878_0_0_1"/>
<proteinExistence type="predicted"/>
<dbReference type="PANTHER" id="PTHR31726">
    <property type="entry name" value="PROTEIN ICE2"/>
    <property type="match status" value="1"/>
</dbReference>
<feature type="transmembrane region" description="Helical" evidence="1">
    <location>
        <begin position="35"/>
        <end position="55"/>
    </location>
</feature>
<dbReference type="GO" id="GO:0097038">
    <property type="term" value="C:perinuclear endoplasmic reticulum"/>
    <property type="evidence" value="ECO:0007669"/>
    <property type="project" value="TreeGrafter"/>
</dbReference>
<feature type="transmembrane region" description="Helical" evidence="1">
    <location>
        <begin position="103"/>
        <end position="122"/>
    </location>
</feature>
<gene>
    <name evidence="2" type="ORF">WALSEDRAFT_60468</name>
</gene>
<feature type="transmembrane region" description="Helical" evidence="1">
    <location>
        <begin position="259"/>
        <end position="285"/>
    </location>
</feature>
<sequence>MTIMTGLNNIKRILSFIQVLFYLPLTLNISNKSTFLTLSLLLSIYYSLLCSLRLFSSKLLRYPSILLGALQPFIIPVLLLYSFHLNSSSTIPSVVIDTFESLLHASSPTFSLLEGASALLCIQATGQFSRLYIRRKGEGSTLILLILSAVIYVLSGIWLIHSYPAAASTPFSATMIGAALVATLAISSLALISKRATVIETALMFSYIAYSIWLCADAIQGASGWIDFQWSFDNQGWVIQSFENALQFLKNALGDSLEFIGYAFTTLPPTLLVSLIFRTGVLYLATKIIPLIRSSSSSITHSFERAADACNDDDLNDDEPSAFIMAILVSFSRLILILVYSHLLLLDQGAQLWWRWANVAWTLSLWVVEIILSSSYSDDDVIVKSWKID</sequence>
<feature type="transmembrane region" description="Helical" evidence="1">
    <location>
        <begin position="62"/>
        <end position="83"/>
    </location>
</feature>
<keyword evidence="1" id="KW-0812">Transmembrane</keyword>
<dbReference type="Pfam" id="PF08426">
    <property type="entry name" value="ICE2"/>
    <property type="match status" value="1"/>
</dbReference>
<feature type="transmembrane region" description="Helical" evidence="1">
    <location>
        <begin position="173"/>
        <end position="192"/>
    </location>
</feature>
<reference evidence="2 3" key="1">
    <citation type="journal article" date="2012" name="Fungal Genet. Biol.">
        <title>The genome of the xerotolerant mold Wallemia sebi reveals adaptations to osmotic stress and suggests cryptic sexual reproduction.</title>
        <authorList>
            <person name="Padamsee M."/>
            <person name="Kumar T.K.A."/>
            <person name="Riley R."/>
            <person name="Binder M."/>
            <person name="Boyd A."/>
            <person name="Calvo A.M."/>
            <person name="Furukawa K."/>
            <person name="Hesse C."/>
            <person name="Hohmann S."/>
            <person name="James T.Y."/>
            <person name="LaButti K."/>
            <person name="Lapidus A."/>
            <person name="Lindquist E."/>
            <person name="Lucas S."/>
            <person name="Miller K."/>
            <person name="Shantappa S."/>
            <person name="Grigoriev I.V."/>
            <person name="Hibbett D.S."/>
            <person name="McLaughlin D.J."/>
            <person name="Spatafora J.W."/>
            <person name="Aime M.C."/>
        </authorList>
    </citation>
    <scope>NUCLEOTIDE SEQUENCE [LARGE SCALE GENOMIC DNA]</scope>
    <source>
        <strain evidence="3">ATCC MYA-4683 / CBS 633.66</strain>
    </source>
</reference>
<evidence type="ECO:0000313" key="2">
    <source>
        <dbReference type="EMBL" id="EIM21503.1"/>
    </source>
</evidence>
<dbReference type="EMBL" id="JH668232">
    <property type="protein sequence ID" value="EIM21503.1"/>
    <property type="molecule type" value="Genomic_DNA"/>
</dbReference>
<feature type="transmembrane region" description="Helical" evidence="1">
    <location>
        <begin position="322"/>
        <end position="341"/>
    </location>
</feature>
<dbReference type="FunCoup" id="I4YC11">
    <property type="interactions" value="60"/>
</dbReference>
<dbReference type="InterPro" id="IPR013635">
    <property type="entry name" value="Ice2"/>
</dbReference>
<dbReference type="AlphaFoldDB" id="I4YC11"/>
<evidence type="ECO:0000313" key="3">
    <source>
        <dbReference type="Proteomes" id="UP000005242"/>
    </source>
</evidence>
<evidence type="ECO:0000256" key="1">
    <source>
        <dbReference type="SAM" id="Phobius"/>
    </source>
</evidence>
<dbReference type="eggNOG" id="ENOG502QRTT">
    <property type="taxonomic scope" value="Eukaryota"/>
</dbReference>
<dbReference type="RefSeq" id="XP_006958532.1">
    <property type="nucleotide sequence ID" value="XM_006958470.1"/>
</dbReference>
<accession>I4YC11</accession>
<keyword evidence="1" id="KW-1133">Transmembrane helix</keyword>
<dbReference type="OMA" id="TTPDRSW"/>
<protein>
    <recommendedName>
        <fullName evidence="4">ICE2-domain-containing protein</fullName>
    </recommendedName>
</protein>
<feature type="transmembrane region" description="Helical" evidence="1">
    <location>
        <begin position="142"/>
        <end position="161"/>
    </location>
</feature>
<dbReference type="GO" id="GO:0000921">
    <property type="term" value="P:septin ring assembly"/>
    <property type="evidence" value="ECO:0007669"/>
    <property type="project" value="TreeGrafter"/>
</dbReference>
<dbReference type="GO" id="GO:0032541">
    <property type="term" value="C:cortical endoplasmic reticulum"/>
    <property type="evidence" value="ECO:0007669"/>
    <property type="project" value="TreeGrafter"/>
</dbReference>
<dbReference type="InParanoid" id="I4YC11"/>
<keyword evidence="1" id="KW-0472">Membrane</keyword>
<feature type="transmembrane region" description="Helical" evidence="1">
    <location>
        <begin position="353"/>
        <end position="372"/>
    </location>
</feature>
<dbReference type="Proteomes" id="UP000005242">
    <property type="component" value="Unassembled WGS sequence"/>
</dbReference>
<dbReference type="GO" id="GO:0005789">
    <property type="term" value="C:endoplasmic reticulum membrane"/>
    <property type="evidence" value="ECO:0007669"/>
    <property type="project" value="TreeGrafter"/>
</dbReference>
<name>I4YC11_WALMC</name>
<evidence type="ECO:0008006" key="4">
    <source>
        <dbReference type="Google" id="ProtNLM"/>
    </source>
</evidence>
<dbReference type="PANTHER" id="PTHR31726:SF2">
    <property type="entry name" value="PROTEIN ICE2"/>
    <property type="match status" value="1"/>
</dbReference>
<dbReference type="GO" id="GO:0048309">
    <property type="term" value="P:endoplasmic reticulum inheritance"/>
    <property type="evidence" value="ECO:0007669"/>
    <property type="project" value="TreeGrafter"/>
</dbReference>
<dbReference type="GeneID" id="18473965"/>